<evidence type="ECO:0000259" key="9">
    <source>
        <dbReference type="PROSITE" id="PS50011"/>
    </source>
</evidence>
<accession>A0AAF0W6Q5</accession>
<sequence>MLLKLFTFSLLLRLCLSVPDDFTTLLSFKISADSSSSLPWSSSSYPCSWLGVTCHPTTHRVTKLILNNSNLTGSIQTLTRLTQLRYLSLHHNYLSMIPSFSSWPNLKHLYLSHNGFSGEFPAGLASLHRLVRLDLSYNNFSGQIPLMELAQLPHLVTLLLEFNSFTGTLDSGGLSISPLAEFNVSENALSGKIPDFLVNFTVSSFSGNSRLCGKPLPLDCYNGGFHSKPVAGNDVNGKSRVLGMKKKVRNSIEMMIISVCVVVLISTLVIVTWCCYRFKGKKMKVKNWYNGKYGAVKPKESTVDDQEMVCFEGCRGFDRVDDLLMASAELLGKGSVGSTYKVEIAGGDVVVKRVKLRESISTRAKKRNIAGYLRGNIGGLRNLNVLSLRAFSCSKDELLLVYDFLPNGSLFTLLHGNRGPGRTPLDWSRRLKVALGAAKGLAFLHSRKLVHGNLTSSNIIIDNLGNPCISDIGLSLVLQMPSSLNSPYRAPELVQATHNSQSIKSYTKKCDVYSFGVVLLEILTGKTAWMEGEGNLVNWVEGSMKQEDWKWEVFDFEMLRYKEMEGEMKALLEVALLCLVSSPSQRVEMVLVMKMIDDIKVKDMGSGEFQESISNGTLTSGSSSFSEN</sequence>
<dbReference type="EMBL" id="CP093343">
    <property type="protein sequence ID" value="WOG84124.1"/>
    <property type="molecule type" value="Genomic_DNA"/>
</dbReference>
<dbReference type="Pfam" id="PF07714">
    <property type="entry name" value="PK_Tyr_Ser-Thr"/>
    <property type="match status" value="1"/>
</dbReference>
<dbReference type="InterPro" id="IPR011009">
    <property type="entry name" value="Kinase-like_dom_sf"/>
</dbReference>
<dbReference type="InterPro" id="IPR013210">
    <property type="entry name" value="LRR_N_plant-typ"/>
</dbReference>
<dbReference type="KEGG" id="dcr:108204192"/>
<dbReference type="PROSITE" id="PS50011">
    <property type="entry name" value="PROTEIN_KINASE_DOM"/>
    <property type="match status" value="1"/>
</dbReference>
<dbReference type="SUPFAM" id="SSF56112">
    <property type="entry name" value="Protein kinase-like (PK-like)"/>
    <property type="match status" value="1"/>
</dbReference>
<proteinExistence type="predicted"/>
<dbReference type="Proteomes" id="UP000077755">
    <property type="component" value="Chromosome 1"/>
</dbReference>
<evidence type="ECO:0000256" key="8">
    <source>
        <dbReference type="SAM" id="SignalP"/>
    </source>
</evidence>
<dbReference type="Pfam" id="PF08263">
    <property type="entry name" value="LRRNT_2"/>
    <property type="match status" value="1"/>
</dbReference>
<dbReference type="InterPro" id="IPR032675">
    <property type="entry name" value="LRR_dom_sf"/>
</dbReference>
<feature type="domain" description="Protein kinase" evidence="9">
    <location>
        <begin position="325"/>
        <end position="601"/>
    </location>
</feature>
<dbReference type="SUPFAM" id="SSF52058">
    <property type="entry name" value="L domain-like"/>
    <property type="match status" value="1"/>
</dbReference>
<keyword evidence="11" id="KW-1185">Reference proteome</keyword>
<dbReference type="Gene3D" id="3.80.10.10">
    <property type="entry name" value="Ribonuclease Inhibitor"/>
    <property type="match status" value="2"/>
</dbReference>
<feature type="signal peptide" evidence="8">
    <location>
        <begin position="1"/>
        <end position="17"/>
    </location>
</feature>
<dbReference type="GO" id="GO:0016020">
    <property type="term" value="C:membrane"/>
    <property type="evidence" value="ECO:0007669"/>
    <property type="project" value="UniProtKB-SubCell"/>
</dbReference>
<keyword evidence="3 7" id="KW-0812">Transmembrane</keyword>
<dbReference type="Gene3D" id="3.30.200.20">
    <property type="entry name" value="Phosphorylase Kinase, domain 1"/>
    <property type="match status" value="1"/>
</dbReference>
<dbReference type="InterPro" id="IPR000719">
    <property type="entry name" value="Prot_kinase_dom"/>
</dbReference>
<dbReference type="Pfam" id="PF13855">
    <property type="entry name" value="LRR_8"/>
    <property type="match status" value="1"/>
</dbReference>
<keyword evidence="8" id="KW-0732">Signal</keyword>
<gene>
    <name evidence="10" type="ORF">DCAR_0103305</name>
</gene>
<dbReference type="PANTHER" id="PTHR48007:SF53">
    <property type="entry name" value="OS01G0711200 PROTEIN"/>
    <property type="match status" value="1"/>
</dbReference>
<dbReference type="GO" id="GO:0005524">
    <property type="term" value="F:ATP binding"/>
    <property type="evidence" value="ECO:0007669"/>
    <property type="project" value="InterPro"/>
</dbReference>
<evidence type="ECO:0000256" key="5">
    <source>
        <dbReference type="ARBA" id="ARBA00022989"/>
    </source>
</evidence>
<dbReference type="GO" id="GO:0004672">
    <property type="term" value="F:protein kinase activity"/>
    <property type="evidence" value="ECO:0007669"/>
    <property type="project" value="InterPro"/>
</dbReference>
<keyword evidence="5 7" id="KW-1133">Transmembrane helix</keyword>
<dbReference type="AlphaFoldDB" id="A0AAF0W6Q5"/>
<keyword evidence="4" id="KW-0677">Repeat</keyword>
<keyword evidence="6 7" id="KW-0472">Membrane</keyword>
<dbReference type="InterPro" id="IPR046959">
    <property type="entry name" value="PRK1-6/SRF4-like"/>
</dbReference>
<evidence type="ECO:0000256" key="2">
    <source>
        <dbReference type="ARBA" id="ARBA00022614"/>
    </source>
</evidence>
<keyword evidence="2" id="KW-0433">Leucine-rich repeat</keyword>
<evidence type="ECO:0000256" key="1">
    <source>
        <dbReference type="ARBA" id="ARBA00004370"/>
    </source>
</evidence>
<name>A0AAF0W6Q5_DAUCS</name>
<dbReference type="InterPro" id="IPR001245">
    <property type="entry name" value="Ser-Thr/Tyr_kinase_cat_dom"/>
</dbReference>
<evidence type="ECO:0000256" key="7">
    <source>
        <dbReference type="SAM" id="Phobius"/>
    </source>
</evidence>
<protein>
    <recommendedName>
        <fullName evidence="9">Protein kinase domain-containing protein</fullName>
    </recommendedName>
</protein>
<comment type="subcellular location">
    <subcellularLocation>
        <location evidence="1">Membrane</location>
    </subcellularLocation>
</comment>
<reference evidence="10" key="1">
    <citation type="journal article" date="2016" name="Nat. Genet.">
        <title>A high-quality carrot genome assembly provides new insights into carotenoid accumulation and asterid genome evolution.</title>
        <authorList>
            <person name="Iorizzo M."/>
            <person name="Ellison S."/>
            <person name="Senalik D."/>
            <person name="Zeng P."/>
            <person name="Satapoomin P."/>
            <person name="Huang J."/>
            <person name="Bowman M."/>
            <person name="Iovene M."/>
            <person name="Sanseverino W."/>
            <person name="Cavagnaro P."/>
            <person name="Yildiz M."/>
            <person name="Macko-Podgorni A."/>
            <person name="Moranska E."/>
            <person name="Grzebelus E."/>
            <person name="Grzebelus D."/>
            <person name="Ashrafi H."/>
            <person name="Zheng Z."/>
            <person name="Cheng S."/>
            <person name="Spooner D."/>
            <person name="Van Deynze A."/>
            <person name="Simon P."/>
        </authorList>
    </citation>
    <scope>NUCLEOTIDE SEQUENCE</scope>
    <source>
        <tissue evidence="10">Leaf</tissue>
    </source>
</reference>
<organism evidence="10 11">
    <name type="scientific">Daucus carota subsp. sativus</name>
    <name type="common">Carrot</name>
    <dbReference type="NCBI Taxonomy" id="79200"/>
    <lineage>
        <taxon>Eukaryota</taxon>
        <taxon>Viridiplantae</taxon>
        <taxon>Streptophyta</taxon>
        <taxon>Embryophyta</taxon>
        <taxon>Tracheophyta</taxon>
        <taxon>Spermatophyta</taxon>
        <taxon>Magnoliopsida</taxon>
        <taxon>eudicotyledons</taxon>
        <taxon>Gunneridae</taxon>
        <taxon>Pentapetalae</taxon>
        <taxon>asterids</taxon>
        <taxon>campanulids</taxon>
        <taxon>Apiales</taxon>
        <taxon>Apiaceae</taxon>
        <taxon>Apioideae</taxon>
        <taxon>Scandiceae</taxon>
        <taxon>Daucinae</taxon>
        <taxon>Daucus</taxon>
        <taxon>Daucus sect. Daucus</taxon>
    </lineage>
</organism>
<feature type="transmembrane region" description="Helical" evidence="7">
    <location>
        <begin position="254"/>
        <end position="276"/>
    </location>
</feature>
<reference evidence="10" key="2">
    <citation type="submission" date="2022-03" db="EMBL/GenBank/DDBJ databases">
        <title>Draft title - Genomic analysis of global carrot germplasm unveils the trajectory of domestication and the origin of high carotenoid orange carrot.</title>
        <authorList>
            <person name="Iorizzo M."/>
            <person name="Ellison S."/>
            <person name="Senalik D."/>
            <person name="Macko-Podgorni A."/>
            <person name="Grzebelus D."/>
            <person name="Bostan H."/>
            <person name="Rolling W."/>
            <person name="Curaba J."/>
            <person name="Simon P."/>
        </authorList>
    </citation>
    <scope>NUCLEOTIDE SEQUENCE</scope>
    <source>
        <tissue evidence="10">Leaf</tissue>
    </source>
</reference>
<dbReference type="InterPro" id="IPR001611">
    <property type="entry name" value="Leu-rich_rpt"/>
</dbReference>
<evidence type="ECO:0000256" key="3">
    <source>
        <dbReference type="ARBA" id="ARBA00022692"/>
    </source>
</evidence>
<dbReference type="Pfam" id="PF00560">
    <property type="entry name" value="LRR_1"/>
    <property type="match status" value="1"/>
</dbReference>
<evidence type="ECO:0000313" key="10">
    <source>
        <dbReference type="EMBL" id="WOG84124.1"/>
    </source>
</evidence>
<evidence type="ECO:0000256" key="6">
    <source>
        <dbReference type="ARBA" id="ARBA00023136"/>
    </source>
</evidence>
<dbReference type="Gene3D" id="1.10.510.10">
    <property type="entry name" value="Transferase(Phosphotransferase) domain 1"/>
    <property type="match status" value="1"/>
</dbReference>
<evidence type="ECO:0000313" key="11">
    <source>
        <dbReference type="Proteomes" id="UP000077755"/>
    </source>
</evidence>
<evidence type="ECO:0000256" key="4">
    <source>
        <dbReference type="ARBA" id="ARBA00022737"/>
    </source>
</evidence>
<dbReference type="PROSITE" id="PS51450">
    <property type="entry name" value="LRR"/>
    <property type="match status" value="1"/>
</dbReference>
<dbReference type="PANTHER" id="PTHR48007">
    <property type="entry name" value="LEUCINE-RICH REPEAT RECEPTOR-LIKE PROTEIN KINASE PXC1"/>
    <property type="match status" value="1"/>
</dbReference>
<feature type="chain" id="PRO_5041995749" description="Protein kinase domain-containing protein" evidence="8">
    <location>
        <begin position="18"/>
        <end position="628"/>
    </location>
</feature>